<proteinExistence type="predicted"/>
<dbReference type="AlphaFoldDB" id="A0A915IKN9"/>
<accession>A0A915IKN9</accession>
<protein>
    <submittedName>
        <fullName evidence="2">Uncharacterized protein</fullName>
    </submittedName>
</protein>
<sequence length="83" mass="9847">MQVKRCSEGDNITVDKRYQEDCWFFETMCCEWESMCLRDPFLLTNYNGNENLQQLVHLEELDIDIDIATQLRTDKETGEEAPH</sequence>
<evidence type="ECO:0000313" key="2">
    <source>
        <dbReference type="WBParaSite" id="nRc.2.0.1.t14576-RA"/>
    </source>
</evidence>
<name>A0A915IKN9_ROMCU</name>
<organism evidence="1 2">
    <name type="scientific">Romanomermis culicivorax</name>
    <name type="common">Nematode worm</name>
    <dbReference type="NCBI Taxonomy" id="13658"/>
    <lineage>
        <taxon>Eukaryota</taxon>
        <taxon>Metazoa</taxon>
        <taxon>Ecdysozoa</taxon>
        <taxon>Nematoda</taxon>
        <taxon>Enoplea</taxon>
        <taxon>Dorylaimia</taxon>
        <taxon>Mermithida</taxon>
        <taxon>Mermithoidea</taxon>
        <taxon>Mermithidae</taxon>
        <taxon>Romanomermis</taxon>
    </lineage>
</organism>
<dbReference type="Proteomes" id="UP000887565">
    <property type="component" value="Unplaced"/>
</dbReference>
<evidence type="ECO:0000313" key="1">
    <source>
        <dbReference type="Proteomes" id="UP000887565"/>
    </source>
</evidence>
<dbReference type="WBParaSite" id="nRc.2.0.1.t14576-RA">
    <property type="protein sequence ID" value="nRc.2.0.1.t14576-RA"/>
    <property type="gene ID" value="nRc.2.0.1.g14576"/>
</dbReference>
<reference evidence="2" key="1">
    <citation type="submission" date="2022-11" db="UniProtKB">
        <authorList>
            <consortium name="WormBaseParasite"/>
        </authorList>
    </citation>
    <scope>IDENTIFICATION</scope>
</reference>
<keyword evidence="1" id="KW-1185">Reference proteome</keyword>